<protein>
    <submittedName>
        <fullName evidence="1">Uncharacterized protein</fullName>
    </submittedName>
</protein>
<name>W6U0E3_ECHGR</name>
<dbReference type="RefSeq" id="XP_024345122.1">
    <property type="nucleotide sequence ID" value="XM_024500464.1"/>
</dbReference>
<dbReference type="Proteomes" id="UP000019149">
    <property type="component" value="Unassembled WGS sequence"/>
</dbReference>
<evidence type="ECO:0000313" key="1">
    <source>
        <dbReference type="EMBL" id="EUB53926.1"/>
    </source>
</evidence>
<keyword evidence="2" id="KW-1185">Reference proteome</keyword>
<sequence>MAPSTNQPQQLPVCLRKHDADAKEQSDFDGIETVNIQMFVNLFLRFFASISQAHITATPLDIQVSLPRANMNCVRRTCAHSMVFGYEGTITQHCCDRGQRFANGSVLRRRQ</sequence>
<dbReference type="AlphaFoldDB" id="W6U0E3"/>
<evidence type="ECO:0000313" key="2">
    <source>
        <dbReference type="Proteomes" id="UP000019149"/>
    </source>
</evidence>
<gene>
    <name evidence="1" type="ORF">EGR_11217</name>
</gene>
<reference evidence="1 2" key="1">
    <citation type="journal article" date="2013" name="Nat. Genet.">
        <title>The genome of the hydatid tapeworm Echinococcus granulosus.</title>
        <authorList>
            <person name="Zheng H."/>
            <person name="Zhang W."/>
            <person name="Zhang L."/>
            <person name="Zhang Z."/>
            <person name="Li J."/>
            <person name="Lu G."/>
            <person name="Zhu Y."/>
            <person name="Wang Y."/>
            <person name="Huang Y."/>
            <person name="Liu J."/>
            <person name="Kang H."/>
            <person name="Chen J."/>
            <person name="Wang L."/>
            <person name="Chen A."/>
            <person name="Yu S."/>
            <person name="Gao Z."/>
            <person name="Jin L."/>
            <person name="Gu W."/>
            <person name="Wang Z."/>
            <person name="Zhao L."/>
            <person name="Shi B."/>
            <person name="Wen H."/>
            <person name="Lin R."/>
            <person name="Jones M.K."/>
            <person name="Brejova B."/>
            <person name="Vinar T."/>
            <person name="Zhao G."/>
            <person name="McManus D.P."/>
            <person name="Chen Z."/>
            <person name="Zhou Y."/>
            <person name="Wang S."/>
        </authorList>
    </citation>
    <scope>NUCLEOTIDE SEQUENCE [LARGE SCALE GENOMIC DNA]</scope>
</reference>
<dbReference type="EMBL" id="APAU02000532">
    <property type="protein sequence ID" value="EUB53926.1"/>
    <property type="molecule type" value="Genomic_DNA"/>
</dbReference>
<proteinExistence type="predicted"/>
<dbReference type="CTD" id="36346930"/>
<dbReference type="KEGG" id="egl:EGR_11217"/>
<comment type="caution">
    <text evidence="1">The sequence shown here is derived from an EMBL/GenBank/DDBJ whole genome shotgun (WGS) entry which is preliminary data.</text>
</comment>
<organism evidence="1 2">
    <name type="scientific">Echinococcus granulosus</name>
    <name type="common">Hydatid tapeworm</name>
    <dbReference type="NCBI Taxonomy" id="6210"/>
    <lineage>
        <taxon>Eukaryota</taxon>
        <taxon>Metazoa</taxon>
        <taxon>Spiralia</taxon>
        <taxon>Lophotrochozoa</taxon>
        <taxon>Platyhelminthes</taxon>
        <taxon>Cestoda</taxon>
        <taxon>Eucestoda</taxon>
        <taxon>Cyclophyllidea</taxon>
        <taxon>Taeniidae</taxon>
        <taxon>Echinococcus</taxon>
        <taxon>Echinococcus granulosus group</taxon>
    </lineage>
</organism>
<dbReference type="GeneID" id="36346930"/>
<accession>W6U0E3</accession>